<evidence type="ECO:0000313" key="3">
    <source>
        <dbReference type="EMBL" id="NRT92131.1"/>
    </source>
</evidence>
<name>A0A1W7LSR2_CLOBE</name>
<proteinExistence type="predicted"/>
<reference evidence="3" key="3">
    <citation type="journal article" date="2022" name="Nat. Biotechnol.">
        <title>Carbon-negative production of acetone and isopropanol by gas fermentation at industrial pilot scale.</title>
        <authorList>
            <person name="Liew F.E."/>
            <person name="Nogle R."/>
            <person name="Abdalla T."/>
            <person name="Rasor B.J."/>
            <person name="Canter C."/>
            <person name="Jensen R.O."/>
            <person name="Wang L."/>
            <person name="Strutz J."/>
            <person name="Chirania P."/>
            <person name="De Tissera S."/>
            <person name="Mueller A.P."/>
            <person name="Ruan Z."/>
            <person name="Gao A."/>
            <person name="Tran L."/>
            <person name="Engle N.L."/>
            <person name="Bromley J.C."/>
            <person name="Daniell J."/>
            <person name="Conrado R."/>
            <person name="Tschaplinski T.J."/>
            <person name="Giannone R.J."/>
            <person name="Hettich R.L."/>
            <person name="Karim A.S."/>
            <person name="Simpson S.D."/>
            <person name="Brown S.D."/>
            <person name="Leang C."/>
            <person name="Jewett M.C."/>
            <person name="Kopke M."/>
        </authorList>
    </citation>
    <scope>NUCLEOTIDE SEQUENCE</scope>
    <source>
        <strain evidence="3">DJ080</strain>
    </source>
</reference>
<evidence type="ECO:0000313" key="2">
    <source>
        <dbReference type="EMBL" id="MBF7809557.1"/>
    </source>
</evidence>
<dbReference type="EMBL" id="JADOEF010000001">
    <property type="protein sequence ID" value="MBF7809557.1"/>
    <property type="molecule type" value="Genomic_DNA"/>
</dbReference>
<keyword evidence="1" id="KW-0472">Membrane</keyword>
<gene>
    <name evidence="3" type="ORF">B0H41_005810</name>
    <name evidence="2" type="ORF">IS491_12920</name>
</gene>
<keyword evidence="1" id="KW-1133">Transmembrane helix</keyword>
<feature type="transmembrane region" description="Helical" evidence="1">
    <location>
        <begin position="14"/>
        <end position="32"/>
    </location>
</feature>
<dbReference type="AlphaFoldDB" id="A0A1W7LSR2"/>
<dbReference type="Proteomes" id="UP000631418">
    <property type="component" value="Unassembled WGS sequence"/>
</dbReference>
<dbReference type="Proteomes" id="UP001193748">
    <property type="component" value="Unassembled WGS sequence"/>
</dbReference>
<keyword evidence="1" id="KW-0812">Transmembrane</keyword>
<evidence type="ECO:0000313" key="4">
    <source>
        <dbReference type="Proteomes" id="UP000631418"/>
    </source>
</evidence>
<organism evidence="2 4">
    <name type="scientific">Clostridium beijerinckii</name>
    <name type="common">Clostridium MP</name>
    <dbReference type="NCBI Taxonomy" id="1520"/>
    <lineage>
        <taxon>Bacteria</taxon>
        <taxon>Bacillati</taxon>
        <taxon>Bacillota</taxon>
        <taxon>Clostridia</taxon>
        <taxon>Eubacteriales</taxon>
        <taxon>Clostridiaceae</taxon>
        <taxon>Clostridium</taxon>
    </lineage>
</organism>
<reference evidence="3" key="1">
    <citation type="submission" date="2020-05" db="EMBL/GenBank/DDBJ databases">
        <authorList>
            <person name="Brown S."/>
            <person name="Huntemann M."/>
            <person name="Clum A."/>
            <person name="Spunde A."/>
            <person name="Palaniappan K."/>
            <person name="Ritter S."/>
            <person name="Mikhailova N."/>
            <person name="Chen I.-M."/>
            <person name="Stamatis D."/>
            <person name="Reddy T."/>
            <person name="O'Malley R."/>
            <person name="Daum C."/>
            <person name="Shapiro N."/>
            <person name="Ivanova N."/>
            <person name="Kyrpides N."/>
            <person name="Woyke T."/>
        </authorList>
    </citation>
    <scope>NUCLEOTIDE SEQUENCE</scope>
    <source>
        <strain evidence="3">DJ080</strain>
    </source>
</reference>
<dbReference type="RefSeq" id="WP_012059854.1">
    <property type="nucleotide sequence ID" value="NZ_CP073279.1"/>
</dbReference>
<accession>A0A1W7LSR2</accession>
<comment type="caution">
    <text evidence="2">The sequence shown here is derived from an EMBL/GenBank/DDBJ whole genome shotgun (WGS) entry which is preliminary data.</text>
</comment>
<protein>
    <submittedName>
        <fullName evidence="2">Uncharacterized protein</fullName>
    </submittedName>
</protein>
<dbReference type="EMBL" id="JABSWW010000001">
    <property type="protein sequence ID" value="NRT92131.1"/>
    <property type="molecule type" value="Genomic_DNA"/>
</dbReference>
<reference evidence="2" key="2">
    <citation type="submission" date="2020-11" db="EMBL/GenBank/DDBJ databases">
        <authorList>
            <person name="Thieme N."/>
            <person name="Liebl W."/>
            <person name="Zverlov V."/>
        </authorList>
    </citation>
    <scope>NUCLEOTIDE SEQUENCE</scope>
    <source>
        <strain evidence="2">NT08</strain>
    </source>
</reference>
<sequence length="193" mass="22245">MIKKVFKIARNKKIIILFFIAILSIVTIKLLTSGNQSNQTYIIGEEDNEGDEGNKNLDSITLNEESLLGEWEFDTNIQNKAYSKPSKIKLNFQSNSDVIVDTYLLDHGDYLTDSSGFKYKIEKDKKGENYIGILFNVDSSQKENIDSKYSDCMFKFIIKKIEKDKIDVELEYTSKESKKERLEGSLIKLNKNK</sequence>
<evidence type="ECO:0000256" key="1">
    <source>
        <dbReference type="SAM" id="Phobius"/>
    </source>
</evidence>